<organism evidence="3 4">
    <name type="scientific">Methylocystis parvus</name>
    <dbReference type="NCBI Taxonomy" id="134"/>
    <lineage>
        <taxon>Bacteria</taxon>
        <taxon>Pseudomonadati</taxon>
        <taxon>Pseudomonadota</taxon>
        <taxon>Alphaproteobacteria</taxon>
        <taxon>Hyphomicrobiales</taxon>
        <taxon>Methylocystaceae</taxon>
        <taxon>Methylocystis</taxon>
    </lineage>
</organism>
<feature type="region of interest" description="Disordered" evidence="1">
    <location>
        <begin position="286"/>
        <end position="395"/>
    </location>
</feature>
<dbReference type="Pfam" id="PF17038">
    <property type="entry name" value="CBP_BcsN"/>
    <property type="match status" value="1"/>
</dbReference>
<dbReference type="EMBL" id="CP044331">
    <property type="protein sequence ID" value="QGM96865.1"/>
    <property type="molecule type" value="Genomic_DNA"/>
</dbReference>
<keyword evidence="4" id="KW-1185">Reference proteome</keyword>
<dbReference type="InterPro" id="IPR031482">
    <property type="entry name" value="CBP_BcsN"/>
</dbReference>
<dbReference type="RefSeq" id="WP_026016247.1">
    <property type="nucleotide sequence ID" value="NZ_CP044331.1"/>
</dbReference>
<name>A0A6B8M3D5_9HYPH</name>
<evidence type="ECO:0008006" key="5">
    <source>
        <dbReference type="Google" id="ProtNLM"/>
    </source>
</evidence>
<proteinExistence type="predicted"/>
<gene>
    <name evidence="3" type="ORF">F7D14_04830</name>
</gene>
<feature type="chain" id="PRO_5025685803" description="Cellulose biosynthesis protein BcsN" evidence="2">
    <location>
        <begin position="25"/>
        <end position="395"/>
    </location>
</feature>
<protein>
    <recommendedName>
        <fullName evidence="5">Cellulose biosynthesis protein BcsN</fullName>
    </recommendedName>
</protein>
<keyword evidence="2" id="KW-0732">Signal</keyword>
<reference evidence="3 4" key="1">
    <citation type="submission" date="2019-09" db="EMBL/GenBank/DDBJ databases">
        <title>Isolation and complete genome sequencing of Methylocystis species.</title>
        <authorList>
            <person name="Rumah B.L."/>
            <person name="Stead C.E."/>
            <person name="Stevens B.C."/>
            <person name="Minton N.P."/>
            <person name="Grosse-Honebrink A."/>
            <person name="Zhang Y."/>
        </authorList>
    </citation>
    <scope>NUCLEOTIDE SEQUENCE [LARGE SCALE GENOMIC DNA]</scope>
    <source>
        <strain evidence="3 4">BRCS2</strain>
    </source>
</reference>
<feature type="compositionally biased region" description="Low complexity" evidence="1">
    <location>
        <begin position="316"/>
        <end position="328"/>
    </location>
</feature>
<evidence type="ECO:0000313" key="3">
    <source>
        <dbReference type="EMBL" id="QGM96865.1"/>
    </source>
</evidence>
<accession>A0A6B8M3D5</accession>
<evidence type="ECO:0000256" key="2">
    <source>
        <dbReference type="SAM" id="SignalP"/>
    </source>
</evidence>
<feature type="compositionally biased region" description="Basic residues" evidence="1">
    <location>
        <begin position="305"/>
        <end position="315"/>
    </location>
</feature>
<evidence type="ECO:0000313" key="4">
    <source>
        <dbReference type="Proteomes" id="UP000422569"/>
    </source>
</evidence>
<feature type="signal peptide" evidence="2">
    <location>
        <begin position="1"/>
        <end position="24"/>
    </location>
</feature>
<dbReference type="AlphaFoldDB" id="A0A6B8M3D5"/>
<evidence type="ECO:0000256" key="1">
    <source>
        <dbReference type="SAM" id="MobiDB-lite"/>
    </source>
</evidence>
<feature type="compositionally biased region" description="Pro residues" evidence="1">
    <location>
        <begin position="329"/>
        <end position="341"/>
    </location>
</feature>
<dbReference type="Proteomes" id="UP000422569">
    <property type="component" value="Chromosome"/>
</dbReference>
<sequence>MTSSNGLRPLFAAALCAAFGLSLAGCGQSQPERSFATDPNAAVTGQFVAGQTLSAPITSADLKDDTASFSVLMLPPQAVRNGRVTEKQYLNGWRQSMSLDKSKEGGDWNDLSIEVQSTPAAGGRGELVMAKPTQESVRREILTRFPGTPMRIVNRPMVNALGPYGLAIGAGAGGLRCAFVWQWVDNFSAGGRGEKSGFFSNGDMPASIRMRLCRRGVTADELAGWYEQLGVSQQNLARIADSMRRNMAIQGIEGQAGLAGPGGLGPVVSGAPVGGGRVTASVDSLESSLLGGGGEPEEIAPAPRPGKRAVRRAARKAAPAAAPAAEPDAPAPAPAAPPPSAPSDGRRYLGPVSDGGGGSPQYAASAPASRGAGFGAAVDGLPAQALRGPRAITPY</sequence>
<dbReference type="KEGG" id="mpar:F7D14_04830"/>